<dbReference type="PANTHER" id="PTHR30126">
    <property type="entry name" value="HTH-TYPE TRANSCRIPTIONAL REGULATOR"/>
    <property type="match status" value="1"/>
</dbReference>
<dbReference type="PANTHER" id="PTHR30126:SF98">
    <property type="entry name" value="HTH-TYPE TRANSCRIPTIONAL ACTIVATOR BAUR"/>
    <property type="match status" value="1"/>
</dbReference>
<sequence>MSRLNYHHLYYFWQVARSGNLTRTAQQLHVSQSALSSQIRQLEQNMEVELFERRGRQLNLTSEGKRVLTYAEDIFRKGEELESLVRRGVQPEYQQLRIGMLSTMSRNFIEHFVSPLIHKPNVRFSLHARGMTNLLDGLARHQFDLVLTNAQVPVSGDQQWQSQRLDHQPLAIVGPPALKPETDFPQGYQQMRWVLPTAQTELRAAFDGFCSLYQFEPDVLAEADDMAMLRLLARDSGALALLPEVVVRDEIASGTLVSFMTLPNVHENFYAVTIKRQFVAPVLTELLNRQPLIAEHSGQSD</sequence>
<organism evidence="6 7">
    <name type="scientific">Bacterioplanes sanyensis</name>
    <dbReference type="NCBI Taxonomy" id="1249553"/>
    <lineage>
        <taxon>Bacteria</taxon>
        <taxon>Pseudomonadati</taxon>
        <taxon>Pseudomonadota</taxon>
        <taxon>Gammaproteobacteria</taxon>
        <taxon>Oceanospirillales</taxon>
        <taxon>Oceanospirillaceae</taxon>
        <taxon>Bacterioplanes</taxon>
    </lineage>
</organism>
<dbReference type="InterPro" id="IPR005119">
    <property type="entry name" value="LysR_subst-bd"/>
</dbReference>
<dbReference type="PRINTS" id="PR00039">
    <property type="entry name" value="HTHLYSR"/>
</dbReference>
<dbReference type="AlphaFoldDB" id="A0A222FFU1"/>
<dbReference type="Gene3D" id="3.40.190.290">
    <property type="match status" value="1"/>
</dbReference>
<evidence type="ECO:0000256" key="2">
    <source>
        <dbReference type="ARBA" id="ARBA00023015"/>
    </source>
</evidence>
<comment type="similarity">
    <text evidence="1">Belongs to the LysR transcriptional regulatory family.</text>
</comment>
<gene>
    <name evidence="6" type="ORF">CHH28_04295</name>
</gene>
<dbReference type="SUPFAM" id="SSF46785">
    <property type="entry name" value="Winged helix' DNA-binding domain"/>
    <property type="match status" value="1"/>
</dbReference>
<dbReference type="SUPFAM" id="SSF53850">
    <property type="entry name" value="Periplasmic binding protein-like II"/>
    <property type="match status" value="1"/>
</dbReference>
<accession>A0A222FFU1</accession>
<dbReference type="FunFam" id="1.10.10.10:FF:000001">
    <property type="entry name" value="LysR family transcriptional regulator"/>
    <property type="match status" value="1"/>
</dbReference>
<evidence type="ECO:0000259" key="5">
    <source>
        <dbReference type="PROSITE" id="PS50931"/>
    </source>
</evidence>
<keyword evidence="3" id="KW-0238">DNA-binding</keyword>
<evidence type="ECO:0000313" key="7">
    <source>
        <dbReference type="Proteomes" id="UP000202440"/>
    </source>
</evidence>
<evidence type="ECO:0000256" key="1">
    <source>
        <dbReference type="ARBA" id="ARBA00009437"/>
    </source>
</evidence>
<dbReference type="Pfam" id="PF00126">
    <property type="entry name" value="HTH_1"/>
    <property type="match status" value="1"/>
</dbReference>
<dbReference type="Gene3D" id="1.10.10.10">
    <property type="entry name" value="Winged helix-like DNA-binding domain superfamily/Winged helix DNA-binding domain"/>
    <property type="match status" value="1"/>
</dbReference>
<keyword evidence="2" id="KW-0805">Transcription regulation</keyword>
<keyword evidence="7" id="KW-1185">Reference proteome</keyword>
<feature type="domain" description="HTH lysR-type" evidence="5">
    <location>
        <begin position="4"/>
        <end position="61"/>
    </location>
</feature>
<evidence type="ECO:0000256" key="3">
    <source>
        <dbReference type="ARBA" id="ARBA00023125"/>
    </source>
</evidence>
<dbReference type="Pfam" id="PF03466">
    <property type="entry name" value="LysR_substrate"/>
    <property type="match status" value="1"/>
</dbReference>
<proteinExistence type="inferred from homology"/>
<evidence type="ECO:0000313" key="6">
    <source>
        <dbReference type="EMBL" id="ASP37945.1"/>
    </source>
</evidence>
<dbReference type="GO" id="GO:0000976">
    <property type="term" value="F:transcription cis-regulatory region binding"/>
    <property type="evidence" value="ECO:0007669"/>
    <property type="project" value="TreeGrafter"/>
</dbReference>
<dbReference type="EMBL" id="CP022530">
    <property type="protein sequence ID" value="ASP37945.1"/>
    <property type="molecule type" value="Genomic_DNA"/>
</dbReference>
<dbReference type="Proteomes" id="UP000202440">
    <property type="component" value="Chromosome"/>
</dbReference>
<dbReference type="InterPro" id="IPR036388">
    <property type="entry name" value="WH-like_DNA-bd_sf"/>
</dbReference>
<dbReference type="PROSITE" id="PS50931">
    <property type="entry name" value="HTH_LYSR"/>
    <property type="match status" value="1"/>
</dbReference>
<dbReference type="InterPro" id="IPR036390">
    <property type="entry name" value="WH_DNA-bd_sf"/>
</dbReference>
<name>A0A222FFU1_9GAMM</name>
<dbReference type="OrthoDB" id="464481at2"/>
<protein>
    <submittedName>
        <fullName evidence="6">LysR family transcriptional regulator</fullName>
    </submittedName>
</protein>
<dbReference type="KEGG" id="bsan:CHH28_04295"/>
<dbReference type="InterPro" id="IPR000847">
    <property type="entry name" value="LysR_HTH_N"/>
</dbReference>
<dbReference type="CDD" id="cd05466">
    <property type="entry name" value="PBP2_LTTR_substrate"/>
    <property type="match status" value="1"/>
</dbReference>
<dbReference type="GO" id="GO:0003700">
    <property type="term" value="F:DNA-binding transcription factor activity"/>
    <property type="evidence" value="ECO:0007669"/>
    <property type="project" value="InterPro"/>
</dbReference>
<evidence type="ECO:0000256" key="4">
    <source>
        <dbReference type="ARBA" id="ARBA00023163"/>
    </source>
</evidence>
<keyword evidence="4" id="KW-0804">Transcription</keyword>
<dbReference type="RefSeq" id="WP_094059146.1">
    <property type="nucleotide sequence ID" value="NZ_CP022530.1"/>
</dbReference>
<reference evidence="6 7" key="1">
    <citation type="submission" date="2017-07" db="EMBL/GenBank/DDBJ databases">
        <title>Annotated genome sequence of Bacterioplanes sanyensis isolated from Red Sea.</title>
        <authorList>
            <person name="Rehman Z.U."/>
        </authorList>
    </citation>
    <scope>NUCLEOTIDE SEQUENCE [LARGE SCALE GENOMIC DNA]</scope>
    <source>
        <strain evidence="6 7">NV9</strain>
    </source>
</reference>